<sequence>ETPFPQALTSFRSTGNSVHLCLLRLAVFDGFFMFVEDEDTLPRYDQIENIFGERVWEYRMWVVVFWSWH</sequence>
<dbReference type="Proteomes" id="UP000237105">
    <property type="component" value="Unassembled WGS sequence"/>
</dbReference>
<accession>A0A2P5BNP8</accession>
<organism evidence="1 2">
    <name type="scientific">Parasponia andersonii</name>
    <name type="common">Sponia andersonii</name>
    <dbReference type="NCBI Taxonomy" id="3476"/>
    <lineage>
        <taxon>Eukaryota</taxon>
        <taxon>Viridiplantae</taxon>
        <taxon>Streptophyta</taxon>
        <taxon>Embryophyta</taxon>
        <taxon>Tracheophyta</taxon>
        <taxon>Spermatophyta</taxon>
        <taxon>Magnoliopsida</taxon>
        <taxon>eudicotyledons</taxon>
        <taxon>Gunneridae</taxon>
        <taxon>Pentapetalae</taxon>
        <taxon>rosids</taxon>
        <taxon>fabids</taxon>
        <taxon>Rosales</taxon>
        <taxon>Cannabaceae</taxon>
        <taxon>Parasponia</taxon>
    </lineage>
</organism>
<feature type="non-terminal residue" evidence="1">
    <location>
        <position position="1"/>
    </location>
</feature>
<dbReference type="EMBL" id="JXTB01000246">
    <property type="protein sequence ID" value="PON50393.1"/>
    <property type="molecule type" value="Genomic_DNA"/>
</dbReference>
<gene>
    <name evidence="1" type="ORF">PanWU01x14_223650</name>
</gene>
<protein>
    <submittedName>
        <fullName evidence="1">Uncharacterized protein</fullName>
    </submittedName>
</protein>
<evidence type="ECO:0000313" key="2">
    <source>
        <dbReference type="Proteomes" id="UP000237105"/>
    </source>
</evidence>
<keyword evidence="2" id="KW-1185">Reference proteome</keyword>
<dbReference type="AlphaFoldDB" id="A0A2P5BNP8"/>
<proteinExistence type="predicted"/>
<name>A0A2P5BNP8_PARAD</name>
<reference evidence="2" key="1">
    <citation type="submission" date="2016-06" db="EMBL/GenBank/DDBJ databases">
        <title>Parallel loss of symbiosis genes in relatives of nitrogen-fixing non-legume Parasponia.</title>
        <authorList>
            <person name="Van Velzen R."/>
            <person name="Holmer R."/>
            <person name="Bu F."/>
            <person name="Rutten L."/>
            <person name="Van Zeijl A."/>
            <person name="Liu W."/>
            <person name="Santuari L."/>
            <person name="Cao Q."/>
            <person name="Sharma T."/>
            <person name="Shen D."/>
            <person name="Roswanjaya Y."/>
            <person name="Wardhani T."/>
            <person name="Kalhor M.S."/>
            <person name="Jansen J."/>
            <person name="Van den Hoogen J."/>
            <person name="Gungor B."/>
            <person name="Hartog M."/>
            <person name="Hontelez J."/>
            <person name="Verver J."/>
            <person name="Yang W.-C."/>
            <person name="Schijlen E."/>
            <person name="Repin R."/>
            <person name="Schilthuizen M."/>
            <person name="Schranz E."/>
            <person name="Heidstra R."/>
            <person name="Miyata K."/>
            <person name="Fedorova E."/>
            <person name="Kohlen W."/>
            <person name="Bisseling T."/>
            <person name="Smit S."/>
            <person name="Geurts R."/>
        </authorList>
    </citation>
    <scope>NUCLEOTIDE SEQUENCE [LARGE SCALE GENOMIC DNA]</scope>
    <source>
        <strain evidence="2">cv. WU1-14</strain>
    </source>
</reference>
<comment type="caution">
    <text evidence="1">The sequence shown here is derived from an EMBL/GenBank/DDBJ whole genome shotgun (WGS) entry which is preliminary data.</text>
</comment>
<evidence type="ECO:0000313" key="1">
    <source>
        <dbReference type="EMBL" id="PON50393.1"/>
    </source>
</evidence>